<evidence type="ECO:0000259" key="1">
    <source>
        <dbReference type="Pfam" id="PF00561"/>
    </source>
</evidence>
<evidence type="ECO:0000313" key="2">
    <source>
        <dbReference type="EMBL" id="MDQ2065819.1"/>
    </source>
</evidence>
<sequence length="274" mass="29931">MRYAVIAIAVLAAAYLAAVLAMLLFQRQFQYFPSQRGPSPEVAGFADAQDYELTAKDGTKLQLWYAPPTDGAPVVLYFQGNGGEIADRRDRWTAYRDAGFGTAFLHYRGYGSSEGSPSEEGFHQDAAAAFGFLLEQGLAPRDIALVGESLGTGVAVRLAADQPTDAPVAALVLEAPYTSTADAAARLYPWLPVRWLMWDQYRSIDRIAEINTPLFVFHGEADQLIPFELGLALFEAAPAPKELSPAPGRGHGAIYDPATWQQEIGFIWQAYLRP</sequence>
<dbReference type="RefSeq" id="WP_306679506.1">
    <property type="nucleotide sequence ID" value="NZ_JAVDBT010000004.1"/>
</dbReference>
<dbReference type="InterPro" id="IPR029058">
    <property type="entry name" value="AB_hydrolase_fold"/>
</dbReference>
<protein>
    <submittedName>
        <fullName evidence="2">Alpha/beta hydrolase</fullName>
    </submittedName>
</protein>
<proteinExistence type="predicted"/>
<dbReference type="InterPro" id="IPR000073">
    <property type="entry name" value="AB_hydrolase_1"/>
</dbReference>
<dbReference type="Proteomes" id="UP001239680">
    <property type="component" value="Unassembled WGS sequence"/>
</dbReference>
<reference evidence="2 3" key="1">
    <citation type="submission" date="2023-08" db="EMBL/GenBank/DDBJ databases">
        <title>Characterization of two Paracoccaceae strains isolated from Phycosphere and proposal of Xinfangfangia lacusdiani sp. nov.</title>
        <authorList>
            <person name="Deng Y."/>
            <person name="Zhang Y.Q."/>
        </authorList>
    </citation>
    <scope>NUCLEOTIDE SEQUENCE [LARGE SCALE GENOMIC DNA]</scope>
    <source>
        <strain evidence="2 3">CPCC 101601</strain>
    </source>
</reference>
<dbReference type="PANTHER" id="PTHR12277">
    <property type="entry name" value="ALPHA/BETA HYDROLASE DOMAIN-CONTAINING PROTEIN"/>
    <property type="match status" value="1"/>
</dbReference>
<name>A0ABU0VVS2_9RHOB</name>
<comment type="caution">
    <text evidence="2">The sequence shown here is derived from an EMBL/GenBank/DDBJ whole genome shotgun (WGS) entry which is preliminary data.</text>
</comment>
<gene>
    <name evidence="2" type="ORF">Q9295_05510</name>
</gene>
<organism evidence="2 3">
    <name type="scientific">Pseudogemmobacter lacusdianii</name>
    <dbReference type="NCBI Taxonomy" id="3069608"/>
    <lineage>
        <taxon>Bacteria</taxon>
        <taxon>Pseudomonadati</taxon>
        <taxon>Pseudomonadota</taxon>
        <taxon>Alphaproteobacteria</taxon>
        <taxon>Rhodobacterales</taxon>
        <taxon>Paracoccaceae</taxon>
        <taxon>Pseudogemmobacter</taxon>
    </lineage>
</organism>
<dbReference type="PANTHER" id="PTHR12277:SF81">
    <property type="entry name" value="PROTEIN ABHD13"/>
    <property type="match status" value="1"/>
</dbReference>
<dbReference type="GO" id="GO:0016787">
    <property type="term" value="F:hydrolase activity"/>
    <property type="evidence" value="ECO:0007669"/>
    <property type="project" value="UniProtKB-KW"/>
</dbReference>
<keyword evidence="3" id="KW-1185">Reference proteome</keyword>
<dbReference type="EMBL" id="JAVDBT010000004">
    <property type="protein sequence ID" value="MDQ2065819.1"/>
    <property type="molecule type" value="Genomic_DNA"/>
</dbReference>
<keyword evidence="2" id="KW-0378">Hydrolase</keyword>
<dbReference type="SUPFAM" id="SSF53474">
    <property type="entry name" value="alpha/beta-Hydrolases"/>
    <property type="match status" value="1"/>
</dbReference>
<evidence type="ECO:0000313" key="3">
    <source>
        <dbReference type="Proteomes" id="UP001239680"/>
    </source>
</evidence>
<accession>A0ABU0VVS2</accession>
<dbReference type="Pfam" id="PF00561">
    <property type="entry name" value="Abhydrolase_1"/>
    <property type="match status" value="1"/>
</dbReference>
<feature type="domain" description="AB hydrolase-1" evidence="1">
    <location>
        <begin position="73"/>
        <end position="191"/>
    </location>
</feature>
<dbReference type="Gene3D" id="3.40.50.1820">
    <property type="entry name" value="alpha/beta hydrolase"/>
    <property type="match status" value="1"/>
</dbReference>